<feature type="domain" description="Ionotropic glutamate receptor C-terminal" evidence="7">
    <location>
        <begin position="25"/>
        <end position="245"/>
    </location>
</feature>
<proteinExistence type="inferred from homology"/>
<dbReference type="InterPro" id="IPR018313">
    <property type="entry name" value="SBP_3_CS"/>
</dbReference>
<keyword evidence="9" id="KW-1185">Reference proteome</keyword>
<comment type="subcellular location">
    <subcellularLocation>
        <location evidence="1">Cell envelope</location>
    </subcellularLocation>
</comment>
<dbReference type="EMBL" id="LT907975">
    <property type="protein sequence ID" value="SOB58275.1"/>
    <property type="molecule type" value="Genomic_DNA"/>
</dbReference>
<dbReference type="RefSeq" id="WP_097011361.1">
    <property type="nucleotide sequence ID" value="NZ_LT907975.1"/>
</dbReference>
<comment type="similarity">
    <text evidence="2 4">Belongs to the bacterial solute-binding protein 3 family.</text>
</comment>
<evidence type="ECO:0000256" key="1">
    <source>
        <dbReference type="ARBA" id="ARBA00004196"/>
    </source>
</evidence>
<dbReference type="Pfam" id="PF00497">
    <property type="entry name" value="SBP_bac_3"/>
    <property type="match status" value="1"/>
</dbReference>
<evidence type="ECO:0000313" key="8">
    <source>
        <dbReference type="EMBL" id="SOB58275.1"/>
    </source>
</evidence>
<dbReference type="AlphaFoldDB" id="A0A2C8F6N6"/>
<evidence type="ECO:0000256" key="4">
    <source>
        <dbReference type="RuleBase" id="RU003744"/>
    </source>
</evidence>
<keyword evidence="3 5" id="KW-0732">Signal</keyword>
<feature type="chain" id="PRO_5012903322" evidence="5">
    <location>
        <begin position="24"/>
        <end position="248"/>
    </location>
</feature>
<dbReference type="Proteomes" id="UP000219215">
    <property type="component" value="Chromosome DPRO"/>
</dbReference>
<dbReference type="PROSITE" id="PS01039">
    <property type="entry name" value="SBP_BACTERIAL_3"/>
    <property type="match status" value="1"/>
</dbReference>
<evidence type="ECO:0000313" key="9">
    <source>
        <dbReference type="Proteomes" id="UP000219215"/>
    </source>
</evidence>
<dbReference type="OrthoDB" id="5419093at2"/>
<evidence type="ECO:0000256" key="2">
    <source>
        <dbReference type="ARBA" id="ARBA00010333"/>
    </source>
</evidence>
<dbReference type="GO" id="GO:0016020">
    <property type="term" value="C:membrane"/>
    <property type="evidence" value="ECO:0007669"/>
    <property type="project" value="InterPro"/>
</dbReference>
<dbReference type="InterPro" id="IPR044132">
    <property type="entry name" value="PBP2_GlnH"/>
</dbReference>
<protein>
    <submittedName>
        <fullName evidence="8">Glutamine transporter subunit periplasmic binding component of ABC superfamily</fullName>
    </submittedName>
</protein>
<evidence type="ECO:0000256" key="5">
    <source>
        <dbReference type="SAM" id="SignalP"/>
    </source>
</evidence>
<dbReference type="InterPro" id="IPR001638">
    <property type="entry name" value="Solute-binding_3/MltF_N"/>
</dbReference>
<feature type="signal peptide" evidence="5">
    <location>
        <begin position="1"/>
        <end position="23"/>
    </location>
</feature>
<feature type="domain" description="Solute-binding protein family 3/N-terminal" evidence="6">
    <location>
        <begin position="25"/>
        <end position="246"/>
    </location>
</feature>
<dbReference type="CDD" id="cd00994">
    <property type="entry name" value="PBP2_GlnH"/>
    <property type="match status" value="1"/>
</dbReference>
<dbReference type="InterPro" id="IPR001320">
    <property type="entry name" value="Iontro_rcpt_C"/>
</dbReference>
<organism evidence="8 9">
    <name type="scientific">Pseudodesulfovibrio profundus</name>
    <dbReference type="NCBI Taxonomy" id="57320"/>
    <lineage>
        <taxon>Bacteria</taxon>
        <taxon>Pseudomonadati</taxon>
        <taxon>Thermodesulfobacteriota</taxon>
        <taxon>Desulfovibrionia</taxon>
        <taxon>Desulfovibrionales</taxon>
        <taxon>Desulfovibrionaceae</taxon>
    </lineage>
</organism>
<dbReference type="SMART" id="SM00062">
    <property type="entry name" value="PBPb"/>
    <property type="match status" value="1"/>
</dbReference>
<dbReference type="KEGG" id="pprf:DPRO_1382"/>
<dbReference type="GO" id="GO:0015276">
    <property type="term" value="F:ligand-gated monoatomic ion channel activity"/>
    <property type="evidence" value="ECO:0007669"/>
    <property type="project" value="InterPro"/>
</dbReference>
<name>A0A2C8F6N6_9BACT</name>
<dbReference type="PANTHER" id="PTHR35936">
    <property type="entry name" value="MEMBRANE-BOUND LYTIC MUREIN TRANSGLYCOSYLASE F"/>
    <property type="match status" value="1"/>
</dbReference>
<dbReference type="SMART" id="SM00079">
    <property type="entry name" value="PBPe"/>
    <property type="match status" value="1"/>
</dbReference>
<evidence type="ECO:0000259" key="7">
    <source>
        <dbReference type="SMART" id="SM00079"/>
    </source>
</evidence>
<gene>
    <name evidence="8" type="primary">glnH</name>
    <name evidence="8" type="ORF">DPRO_1382</name>
</gene>
<dbReference type="GO" id="GO:0030313">
    <property type="term" value="C:cell envelope"/>
    <property type="evidence" value="ECO:0007669"/>
    <property type="project" value="UniProtKB-SubCell"/>
</dbReference>
<dbReference type="SUPFAM" id="SSF53850">
    <property type="entry name" value="Periplasmic binding protein-like II"/>
    <property type="match status" value="1"/>
</dbReference>
<sequence>MKRITTLFIAMAIALSMVGTAFAGTLTVGTDTNFPPFEFKDPETGKHTGFDVELWDAIAKEIGIEYKLQPMAFKGIVPGLQSAQLDAGIAGMSITEKRREVIDFSDGYYDSGLLLLVSADDDSIDGLKSLDGKVIATKQGTTSVEFLKENATPKEVKLFPNDNAMFMELLTGGVDAVMFDKPVIESFVSKRGKGKVKIVGDLYAGQPYGIGFPKGSELVGKVNAALKTLKANGVYNELYKKWFGVEPR</sequence>
<accession>A0A2C8F6N6</accession>
<reference evidence="9" key="1">
    <citation type="submission" date="2017-09" db="EMBL/GenBank/DDBJ databases">
        <authorList>
            <person name="Regsiter A."/>
            <person name="William W."/>
        </authorList>
    </citation>
    <scope>NUCLEOTIDE SEQUENCE [LARGE SCALE GENOMIC DNA]</scope>
    <source>
        <strain evidence="9">500-1</strain>
    </source>
</reference>
<evidence type="ECO:0000256" key="3">
    <source>
        <dbReference type="ARBA" id="ARBA00022729"/>
    </source>
</evidence>
<evidence type="ECO:0000259" key="6">
    <source>
        <dbReference type="SMART" id="SM00062"/>
    </source>
</evidence>
<dbReference type="PANTHER" id="PTHR35936:SF38">
    <property type="entry name" value="GLUTAMINE-BINDING PERIPLASMIC PROTEIN"/>
    <property type="match status" value="1"/>
</dbReference>
<dbReference type="NCBIfam" id="NF007029">
    <property type="entry name" value="PRK09495.1"/>
    <property type="match status" value="1"/>
</dbReference>
<dbReference type="Gene3D" id="3.40.190.10">
    <property type="entry name" value="Periplasmic binding protein-like II"/>
    <property type="match status" value="2"/>
</dbReference>